<dbReference type="Gene3D" id="3.30.470.20">
    <property type="entry name" value="ATP-grasp fold, B domain"/>
    <property type="match status" value="1"/>
</dbReference>
<dbReference type="InterPro" id="IPR011761">
    <property type="entry name" value="ATP-grasp"/>
</dbReference>
<gene>
    <name evidence="10" type="ORF">ACFQZU_21505</name>
</gene>
<dbReference type="Proteomes" id="UP001596956">
    <property type="component" value="Unassembled WGS sequence"/>
</dbReference>
<dbReference type="Pfam" id="PF02785">
    <property type="entry name" value="Biotin_carb_C"/>
    <property type="match status" value="1"/>
</dbReference>
<dbReference type="PANTHER" id="PTHR18866">
    <property type="entry name" value="CARBOXYLASE:PYRUVATE/ACETYL-COA/PROPIONYL-COA CARBOXYLASE"/>
    <property type="match status" value="1"/>
</dbReference>
<dbReference type="PROSITE" id="PS00867">
    <property type="entry name" value="CPSASE_2"/>
    <property type="match status" value="1"/>
</dbReference>
<dbReference type="SUPFAM" id="SSF51246">
    <property type="entry name" value="Rudiment single hybrid motif"/>
    <property type="match status" value="1"/>
</dbReference>
<dbReference type="EMBL" id="JBHTHR010001184">
    <property type="protein sequence ID" value="MFD0803877.1"/>
    <property type="molecule type" value="Genomic_DNA"/>
</dbReference>
<feature type="domain" description="Biotin carboxylation" evidence="9">
    <location>
        <begin position="1"/>
        <end position="318"/>
    </location>
</feature>
<feature type="region of interest" description="Disordered" evidence="7">
    <location>
        <begin position="117"/>
        <end position="143"/>
    </location>
</feature>
<keyword evidence="5" id="KW-0092">Biotin</keyword>
<protein>
    <recommendedName>
        <fullName evidence="1">biotin carboxylase</fullName>
        <ecNumber evidence="1">6.3.4.14</ecNumber>
    </recommendedName>
</protein>
<evidence type="ECO:0000313" key="10">
    <source>
        <dbReference type="EMBL" id="MFD0803877.1"/>
    </source>
</evidence>
<keyword evidence="11" id="KW-1185">Reference proteome</keyword>
<evidence type="ECO:0000259" key="9">
    <source>
        <dbReference type="PROSITE" id="PS50979"/>
    </source>
</evidence>
<dbReference type="InterPro" id="IPR011054">
    <property type="entry name" value="Rudment_hybrid_motif"/>
</dbReference>
<dbReference type="InterPro" id="IPR005482">
    <property type="entry name" value="Biotin_COase_C"/>
</dbReference>
<evidence type="ECO:0000256" key="4">
    <source>
        <dbReference type="ARBA" id="ARBA00022840"/>
    </source>
</evidence>
<proteinExistence type="predicted"/>
<keyword evidence="3 6" id="KW-0547">Nucleotide-binding</keyword>
<dbReference type="PANTHER" id="PTHR18866:SF33">
    <property type="entry name" value="METHYLCROTONOYL-COA CARBOXYLASE SUBUNIT ALPHA, MITOCHONDRIAL-RELATED"/>
    <property type="match status" value="1"/>
</dbReference>
<dbReference type="SMART" id="SM00878">
    <property type="entry name" value="Biotin_carb_C"/>
    <property type="match status" value="1"/>
</dbReference>
<dbReference type="InterPro" id="IPR050856">
    <property type="entry name" value="Biotin_carboxylase_complex"/>
</dbReference>
<feature type="region of interest" description="Disordered" evidence="7">
    <location>
        <begin position="314"/>
        <end position="353"/>
    </location>
</feature>
<accession>A0ABW3BLG9</accession>
<feature type="domain" description="ATP-grasp" evidence="8">
    <location>
        <begin position="9"/>
        <end position="189"/>
    </location>
</feature>
<feature type="non-terminal residue" evidence="10">
    <location>
        <position position="353"/>
    </location>
</feature>
<comment type="caution">
    <text evidence="10">The sequence shown here is derived from an EMBL/GenBank/DDBJ whole genome shotgun (WGS) entry which is preliminary data.</text>
</comment>
<feature type="non-terminal residue" evidence="10">
    <location>
        <position position="1"/>
    </location>
</feature>
<dbReference type="SUPFAM" id="SSF56059">
    <property type="entry name" value="Glutathione synthetase ATP-binding domain-like"/>
    <property type="match status" value="2"/>
</dbReference>
<dbReference type="EC" id="6.3.4.14" evidence="1"/>
<evidence type="ECO:0000256" key="6">
    <source>
        <dbReference type="PROSITE-ProRule" id="PRU00409"/>
    </source>
</evidence>
<dbReference type="InterPro" id="IPR011764">
    <property type="entry name" value="Biotin_carboxylation_dom"/>
</dbReference>
<evidence type="ECO:0000256" key="3">
    <source>
        <dbReference type="ARBA" id="ARBA00022741"/>
    </source>
</evidence>
<dbReference type="Pfam" id="PF02786">
    <property type="entry name" value="CPSase_L_D2"/>
    <property type="match status" value="2"/>
</dbReference>
<name>A0ABW3BLG9_9ACTN</name>
<organism evidence="10 11">
    <name type="scientific">Streptomonospora algeriensis</name>
    <dbReference type="NCBI Taxonomy" id="995084"/>
    <lineage>
        <taxon>Bacteria</taxon>
        <taxon>Bacillati</taxon>
        <taxon>Actinomycetota</taxon>
        <taxon>Actinomycetes</taxon>
        <taxon>Streptosporangiales</taxon>
        <taxon>Nocardiopsidaceae</taxon>
        <taxon>Streptomonospora</taxon>
    </lineage>
</organism>
<reference evidence="11" key="1">
    <citation type="journal article" date="2019" name="Int. J. Syst. Evol. Microbiol.">
        <title>The Global Catalogue of Microorganisms (GCM) 10K type strain sequencing project: providing services to taxonomists for standard genome sequencing and annotation.</title>
        <authorList>
            <consortium name="The Broad Institute Genomics Platform"/>
            <consortium name="The Broad Institute Genome Sequencing Center for Infectious Disease"/>
            <person name="Wu L."/>
            <person name="Ma J."/>
        </authorList>
    </citation>
    <scope>NUCLEOTIDE SEQUENCE [LARGE SCALE GENOMIC DNA]</scope>
    <source>
        <strain evidence="11">CCUG 63369</strain>
    </source>
</reference>
<keyword evidence="2" id="KW-0436">Ligase</keyword>
<sequence>REAEAAFGDRTLLVERLVRRPRHIEVQVLADGYGNVVHLGERECSLQRRHQKLVEESPSPLVSEEQRAAMGEAAVAAARACGYVGAGTVEFIVEPPDAAEEAATPAAAATGPVCRGAEVSGNPLSSSRAPSGHPAPPHSAPPRTAAALDYSFLEMNTRLQVEHPVTEAVAAIGGRRGIDLVELQIRIARGEPLPFAQADVSLSGHAAEARIYAEDPAHGFLPTGGRVLLLSEPAGEHVRVDSGMDEGTEITSAYDPMLAKVITWAPDRPAALDRLDAALADYTLLGCDTNVAFLRALLRTAQVRSGALSTDLTERLAPELTRTGPAETSSGTRPTGAAPDSPAPPVPDELLAA</sequence>
<evidence type="ECO:0000256" key="2">
    <source>
        <dbReference type="ARBA" id="ARBA00022598"/>
    </source>
</evidence>
<evidence type="ECO:0000256" key="7">
    <source>
        <dbReference type="SAM" id="MobiDB-lite"/>
    </source>
</evidence>
<evidence type="ECO:0000256" key="5">
    <source>
        <dbReference type="ARBA" id="ARBA00023267"/>
    </source>
</evidence>
<evidence type="ECO:0000313" key="11">
    <source>
        <dbReference type="Proteomes" id="UP001596956"/>
    </source>
</evidence>
<evidence type="ECO:0000256" key="1">
    <source>
        <dbReference type="ARBA" id="ARBA00013263"/>
    </source>
</evidence>
<dbReference type="PROSITE" id="PS50979">
    <property type="entry name" value="BC"/>
    <property type="match status" value="1"/>
</dbReference>
<keyword evidence="4 6" id="KW-0067">ATP-binding</keyword>
<dbReference type="InterPro" id="IPR005479">
    <property type="entry name" value="CPAse_ATP-bd"/>
</dbReference>
<evidence type="ECO:0000259" key="8">
    <source>
        <dbReference type="PROSITE" id="PS50975"/>
    </source>
</evidence>
<dbReference type="PROSITE" id="PS50975">
    <property type="entry name" value="ATP_GRASP"/>
    <property type="match status" value="1"/>
</dbReference>